<proteinExistence type="predicted"/>
<dbReference type="InterPro" id="IPR023378">
    <property type="entry name" value="YheA/YmcA-like_dom_sf"/>
</dbReference>
<sequence>MNPYDKAHELAGAIRRSEEFRQLLESWDGIKDVEDRGVLDRYRELQMEYQVQVSQGKEVSGDSMRELEVLMKKIKERKDLSRVLEAEARIGTLMGDINRIVTEPLEKFYHSHWKK</sequence>
<dbReference type="Gene3D" id="1.20.1500.10">
    <property type="entry name" value="YheA/YmcA-like"/>
    <property type="match status" value="1"/>
</dbReference>
<name>A0A7D4BPB9_9BACL</name>
<evidence type="ECO:0000313" key="1">
    <source>
        <dbReference type="EMBL" id="QKG83931.1"/>
    </source>
</evidence>
<dbReference type="EMBL" id="CP048104">
    <property type="protein sequence ID" value="QKG83931.1"/>
    <property type="molecule type" value="Genomic_DNA"/>
</dbReference>
<dbReference type="AlphaFoldDB" id="A0A7D4BPB9"/>
<protein>
    <submittedName>
        <fullName evidence="1">Uncharacterized protein</fullName>
    </submittedName>
</protein>
<dbReference type="SUPFAM" id="SSF158622">
    <property type="entry name" value="YheA/YmcA-like"/>
    <property type="match status" value="1"/>
</dbReference>
<reference evidence="1 2" key="1">
    <citation type="submission" date="2020-01" db="EMBL/GenBank/DDBJ databases">
        <authorList>
            <person name="Gulvik C.A."/>
            <person name="Batra D.G."/>
        </authorList>
    </citation>
    <scope>NUCLEOTIDE SEQUENCE [LARGE SCALE GENOMIC DNA]</scope>
    <source>
        <strain evidence="1 2">W9323</strain>
    </source>
</reference>
<dbReference type="Pfam" id="PF06133">
    <property type="entry name" value="Com_YlbF"/>
    <property type="match status" value="1"/>
</dbReference>
<dbReference type="Proteomes" id="UP000503088">
    <property type="component" value="Chromosome"/>
</dbReference>
<dbReference type="InterPro" id="IPR010368">
    <property type="entry name" value="Com_YlbF"/>
</dbReference>
<evidence type="ECO:0000313" key="2">
    <source>
        <dbReference type="Proteomes" id="UP000503088"/>
    </source>
</evidence>
<dbReference type="RefSeq" id="WP_173221135.1">
    <property type="nucleotide sequence ID" value="NZ_CP048104.1"/>
</dbReference>
<gene>
    <name evidence="1" type="ORF">GXN76_05195</name>
</gene>
<accession>A0A7D4BPB9</accession>
<organism evidence="1 2">
    <name type="scientific">Kroppenstedtia pulmonis</name>
    <dbReference type="NCBI Taxonomy" id="1380685"/>
    <lineage>
        <taxon>Bacteria</taxon>
        <taxon>Bacillati</taxon>
        <taxon>Bacillota</taxon>
        <taxon>Bacilli</taxon>
        <taxon>Bacillales</taxon>
        <taxon>Thermoactinomycetaceae</taxon>
        <taxon>Kroppenstedtia</taxon>
    </lineage>
</organism>
<dbReference type="KEGG" id="kpul:GXN76_05195"/>
<keyword evidence="2" id="KW-1185">Reference proteome</keyword>